<feature type="signal peptide" evidence="3">
    <location>
        <begin position="1"/>
        <end position="30"/>
    </location>
</feature>
<keyword evidence="2" id="KW-1133">Transmembrane helix</keyword>
<gene>
    <name evidence="4" type="ORF">GCM10010302_11060</name>
</gene>
<name>A0ABN0V5H9_9ACTN</name>
<evidence type="ECO:0000256" key="1">
    <source>
        <dbReference type="SAM" id="MobiDB-lite"/>
    </source>
</evidence>
<feature type="region of interest" description="Disordered" evidence="1">
    <location>
        <begin position="180"/>
        <end position="204"/>
    </location>
</feature>
<dbReference type="NCBIfam" id="NF040672">
    <property type="entry name" value="SCO2322_fam"/>
    <property type="match status" value="1"/>
</dbReference>
<protein>
    <submittedName>
        <fullName evidence="4">SCO2322 family protein</fullName>
    </submittedName>
</protein>
<organism evidence="4 5">
    <name type="scientific">Streptomyces polychromogenes</name>
    <dbReference type="NCBI Taxonomy" id="67342"/>
    <lineage>
        <taxon>Bacteria</taxon>
        <taxon>Bacillati</taxon>
        <taxon>Actinomycetota</taxon>
        <taxon>Actinomycetes</taxon>
        <taxon>Kitasatosporales</taxon>
        <taxon>Streptomycetaceae</taxon>
        <taxon>Streptomyces</taxon>
    </lineage>
</organism>
<keyword evidence="2" id="KW-0472">Membrane</keyword>
<keyword evidence="5" id="KW-1185">Reference proteome</keyword>
<keyword evidence="2" id="KW-0812">Transmembrane</keyword>
<evidence type="ECO:0000313" key="4">
    <source>
        <dbReference type="EMBL" id="GAA0275228.1"/>
    </source>
</evidence>
<comment type="caution">
    <text evidence="4">The sequence shown here is derived from an EMBL/GenBank/DDBJ whole genome shotgun (WGS) entry which is preliminary data.</text>
</comment>
<accession>A0ABN0V5H9</accession>
<dbReference type="EMBL" id="BAAABV010000010">
    <property type="protein sequence ID" value="GAA0275228.1"/>
    <property type="molecule type" value="Genomic_DNA"/>
</dbReference>
<dbReference type="RefSeq" id="WP_344153287.1">
    <property type="nucleotide sequence ID" value="NZ_BAAABV010000010.1"/>
</dbReference>
<evidence type="ECO:0000256" key="2">
    <source>
        <dbReference type="SAM" id="Phobius"/>
    </source>
</evidence>
<reference evidence="4 5" key="1">
    <citation type="journal article" date="2019" name="Int. J. Syst. Evol. Microbiol.">
        <title>The Global Catalogue of Microorganisms (GCM) 10K type strain sequencing project: providing services to taxonomists for standard genome sequencing and annotation.</title>
        <authorList>
            <consortium name="The Broad Institute Genomics Platform"/>
            <consortium name="The Broad Institute Genome Sequencing Center for Infectious Disease"/>
            <person name="Wu L."/>
            <person name="Ma J."/>
        </authorList>
    </citation>
    <scope>NUCLEOTIDE SEQUENCE [LARGE SCALE GENOMIC DNA]</scope>
    <source>
        <strain evidence="4 5">JCM 4505</strain>
    </source>
</reference>
<evidence type="ECO:0000313" key="5">
    <source>
        <dbReference type="Proteomes" id="UP001501867"/>
    </source>
</evidence>
<dbReference type="InterPro" id="IPR047704">
    <property type="entry name" value="GPS-CTERM"/>
</dbReference>
<evidence type="ECO:0000256" key="3">
    <source>
        <dbReference type="SAM" id="SignalP"/>
    </source>
</evidence>
<feature type="transmembrane region" description="Helical" evidence="2">
    <location>
        <begin position="207"/>
        <end position="225"/>
    </location>
</feature>
<dbReference type="InterPro" id="IPR047703">
    <property type="entry name" value="SCO2322-like"/>
</dbReference>
<dbReference type="NCBIfam" id="NF040681">
    <property type="entry name" value="GPS-CTERM"/>
    <property type="match status" value="1"/>
</dbReference>
<feature type="compositionally biased region" description="Gly residues" evidence="1">
    <location>
        <begin position="189"/>
        <end position="204"/>
    </location>
</feature>
<feature type="chain" id="PRO_5045985518" evidence="3">
    <location>
        <begin position="31"/>
        <end position="232"/>
    </location>
</feature>
<proteinExistence type="predicted"/>
<sequence length="232" mass="22821">MSRRRSRGPVGLLAVLGLLLTLFAASPALAASYRYWSFWEGTGGKWGYATQGPSTARPADGTTLGFRFSVSKDAGAEAAQPRTGADFEAVCGGTAAAEGKKRVALVVDFGVPGDAPAGETPPQEAPRTACAQVAPEATAAEALASVAKPLRYNGAALLCAISGYPKSGCGEPIADAEPQASASAAAPSSGGGSSGGASSGGGSGPSAGLLAGVAAVAALGAAAVWQSRRRRR</sequence>
<dbReference type="Proteomes" id="UP001501867">
    <property type="component" value="Unassembled WGS sequence"/>
</dbReference>
<keyword evidence="3" id="KW-0732">Signal</keyword>